<feature type="transmembrane region" description="Helical" evidence="1">
    <location>
        <begin position="108"/>
        <end position="133"/>
    </location>
</feature>
<dbReference type="AlphaFoldDB" id="A0A9E7IUL8"/>
<organism evidence="2 3">
    <name type="scientific">Fenollaria massiliensis</name>
    <dbReference type="NCBI Taxonomy" id="938288"/>
    <lineage>
        <taxon>Bacteria</taxon>
        <taxon>Bacillati</taxon>
        <taxon>Bacillota</taxon>
        <taxon>Clostridia</taxon>
        <taxon>Eubacteriales</taxon>
        <taxon>Fenollaria</taxon>
    </lineage>
</organism>
<evidence type="ECO:0000313" key="2">
    <source>
        <dbReference type="EMBL" id="UQK59138.1"/>
    </source>
</evidence>
<dbReference type="GO" id="GO:0005886">
    <property type="term" value="C:plasma membrane"/>
    <property type="evidence" value="ECO:0007669"/>
    <property type="project" value="InterPro"/>
</dbReference>
<reference evidence="2" key="1">
    <citation type="submission" date="2022-04" db="EMBL/GenBank/DDBJ databases">
        <title>Complete genome sequences of Ezakiella coagulans and Fenollaria massiliensis.</title>
        <authorList>
            <person name="France M.T."/>
            <person name="Clifford J."/>
            <person name="Narina S."/>
            <person name="Rutt L."/>
            <person name="Ravel J."/>
        </authorList>
    </citation>
    <scope>NUCLEOTIDE SEQUENCE</scope>
    <source>
        <strain evidence="2">C0061C2</strain>
    </source>
</reference>
<feature type="transmembrane region" description="Helical" evidence="1">
    <location>
        <begin position="72"/>
        <end position="96"/>
    </location>
</feature>
<keyword evidence="3" id="KW-1185">Reference proteome</keyword>
<proteinExistence type="predicted"/>
<feature type="transmembrane region" description="Helical" evidence="1">
    <location>
        <begin position="44"/>
        <end position="66"/>
    </location>
</feature>
<accession>A0A9E7IUL8</accession>
<dbReference type="KEGG" id="fms:M1R53_00265"/>
<dbReference type="InterPro" id="IPR012651">
    <property type="entry name" value="Thia_Transptr_ThiT"/>
</dbReference>
<dbReference type="GO" id="GO:0015234">
    <property type="term" value="F:thiamine transmembrane transporter activity"/>
    <property type="evidence" value="ECO:0007669"/>
    <property type="project" value="InterPro"/>
</dbReference>
<dbReference type="NCBIfam" id="TIGR02357">
    <property type="entry name" value="ECF_ThiT_YuaJ"/>
    <property type="match status" value="1"/>
</dbReference>
<dbReference type="EMBL" id="CP096649">
    <property type="protein sequence ID" value="UQK59138.1"/>
    <property type="molecule type" value="Genomic_DNA"/>
</dbReference>
<evidence type="ECO:0000313" key="3">
    <source>
        <dbReference type="Proteomes" id="UP000831151"/>
    </source>
</evidence>
<gene>
    <name evidence="2" type="primary">thiT</name>
    <name evidence="2" type="ORF">M1R53_00265</name>
</gene>
<evidence type="ECO:0000256" key="1">
    <source>
        <dbReference type="SAM" id="Phobius"/>
    </source>
</evidence>
<keyword evidence="1" id="KW-0812">Transmembrane</keyword>
<protein>
    <submittedName>
        <fullName evidence="2">Energy-coupled thiamine transporter ThiT</fullName>
    </submittedName>
</protein>
<dbReference type="Proteomes" id="UP000831151">
    <property type="component" value="Chromosome"/>
</dbReference>
<name>A0A9E7IUL8_9FIRM</name>
<dbReference type="Gene3D" id="1.10.1760.20">
    <property type="match status" value="1"/>
</dbReference>
<dbReference type="Pfam" id="PF09515">
    <property type="entry name" value="Thia_YuaJ"/>
    <property type="match status" value="1"/>
</dbReference>
<feature type="transmembrane region" description="Helical" evidence="1">
    <location>
        <begin position="145"/>
        <end position="171"/>
    </location>
</feature>
<dbReference type="RefSeq" id="WP_249242650.1">
    <property type="nucleotide sequence ID" value="NZ_CP096649.1"/>
</dbReference>
<keyword evidence="1" id="KW-0472">Membrane</keyword>
<keyword evidence="1" id="KW-1133">Transmembrane helix</keyword>
<sequence>MKKFSTKILTEAAVMIALSIVLGRFKIFEMPQGGSITLGQMIPLLFFAIRHGAGYGIVVGAVYGVLDMLLGGYIYTPIQAILDYPLAFGLLGLAGCFSKQIVSEGKSFYVPVAVIVGVLGRFICHVLSGYIFFAEYAEGSGHGPLMYSVIYNGTFLGVEAVIAFVIILILAKNVLLYGLDKSR</sequence>